<protein>
    <recommendedName>
        <fullName evidence="3 6">Coenzyme PQQ synthesis protein B</fullName>
    </recommendedName>
    <alternativeName>
        <fullName evidence="6">Pyrroloquinoline quinone biosynthesis protein B</fullName>
    </alternativeName>
</protein>
<keyword evidence="5 6" id="KW-0884">PQQ biosynthesis</keyword>
<comment type="caution">
    <text evidence="8">The sequence shown here is derived from an EMBL/GenBank/DDBJ whole genome shotgun (WGS) entry which is preliminary data.</text>
</comment>
<evidence type="ECO:0000256" key="2">
    <source>
        <dbReference type="ARBA" id="ARBA00008481"/>
    </source>
</evidence>
<dbReference type="NCBIfam" id="TIGR02108">
    <property type="entry name" value="PQQ_syn_pqqB"/>
    <property type="match status" value="1"/>
</dbReference>
<feature type="domain" description="Metallo-beta-lactamase" evidence="7">
    <location>
        <begin position="51"/>
        <end position="274"/>
    </location>
</feature>
<gene>
    <name evidence="6" type="primary">pqqB</name>
    <name evidence="8" type="ORF">C0Z18_28970</name>
</gene>
<accession>A0A2N7VD26</accession>
<dbReference type="AlphaFoldDB" id="A0A2N7VD26"/>
<keyword evidence="4 6" id="KW-0813">Transport</keyword>
<dbReference type="GO" id="GO:0018189">
    <property type="term" value="P:pyrroloquinoline quinone biosynthetic process"/>
    <property type="evidence" value="ECO:0007669"/>
    <property type="project" value="UniProtKB-UniRule"/>
</dbReference>
<dbReference type="HAMAP" id="MF_00653">
    <property type="entry name" value="PQQ_syn_PqqB"/>
    <property type="match status" value="1"/>
</dbReference>
<dbReference type="UniPathway" id="UPA00539"/>
<sequence length="309" mass="33131">MLIKVLGSGAGGGLPQWNCNCANCTRTRALTNGFKPRTQSSIAVSENGEDWLLINASPDLLTQLRAHPELQPARALRDSGIAAVMLCDAQIDHVTGLLMLRERTSPLPLYATRPVLDDLSSAFPLIPLLSHYCGVEQHPIALGESFAIERLSGVRFTAIAIDSAAPPYSPHRNAPVPGDNIALVIESVKTGARAFYAPGLAHASDAVVSAMHSAQLVLVDGTFWTDTEMIDLGLSRKRAADMGHLAQRPANGNDGMIALLDTLPSTTRKVLIHINNTNPILDPHSAERASLREHGIEIAEDGMELKVQP</sequence>
<keyword evidence="9" id="KW-1185">Reference proteome</keyword>
<evidence type="ECO:0000256" key="3">
    <source>
        <dbReference type="ARBA" id="ARBA00015084"/>
    </source>
</evidence>
<dbReference type="SUPFAM" id="SSF56281">
    <property type="entry name" value="Metallo-hydrolase/oxidoreductase"/>
    <property type="match status" value="1"/>
</dbReference>
<dbReference type="OrthoDB" id="9778305at2"/>
<dbReference type="InterPro" id="IPR001279">
    <property type="entry name" value="Metallo-B-lactamas"/>
</dbReference>
<evidence type="ECO:0000313" key="8">
    <source>
        <dbReference type="EMBL" id="PMS15056.1"/>
    </source>
</evidence>
<evidence type="ECO:0000259" key="7">
    <source>
        <dbReference type="Pfam" id="PF12706"/>
    </source>
</evidence>
<dbReference type="Gene3D" id="3.60.15.10">
    <property type="entry name" value="Ribonuclease Z/Hydroxyacylglutathione hydrolase-like"/>
    <property type="match status" value="1"/>
</dbReference>
<proteinExistence type="inferred from homology"/>
<evidence type="ECO:0000256" key="6">
    <source>
        <dbReference type="HAMAP-Rule" id="MF_00653"/>
    </source>
</evidence>
<organism evidence="8 9">
    <name type="scientific">Trinickia dabaoshanensis</name>
    <dbReference type="NCBI Taxonomy" id="564714"/>
    <lineage>
        <taxon>Bacteria</taxon>
        <taxon>Pseudomonadati</taxon>
        <taxon>Pseudomonadota</taxon>
        <taxon>Betaproteobacteria</taxon>
        <taxon>Burkholderiales</taxon>
        <taxon>Burkholderiaceae</taxon>
        <taxon>Trinickia</taxon>
    </lineage>
</organism>
<dbReference type="Pfam" id="PF12706">
    <property type="entry name" value="Lactamase_B_2"/>
    <property type="match status" value="1"/>
</dbReference>
<dbReference type="InterPro" id="IPR011842">
    <property type="entry name" value="PQQ_synth_PqqB"/>
</dbReference>
<dbReference type="PANTHER" id="PTHR42663:SF7">
    <property type="entry name" value="COENZYME PQQ SYNTHESIS PROTEIN B"/>
    <property type="match status" value="1"/>
</dbReference>
<comment type="similarity">
    <text evidence="2 6">Belongs to the PqqB family.</text>
</comment>
<comment type="function">
    <text evidence="6">May be involved in the transport of PQQ or its precursor to the periplasm.</text>
</comment>
<dbReference type="InterPro" id="IPR036866">
    <property type="entry name" value="RibonucZ/Hydroxyglut_hydro"/>
</dbReference>
<dbReference type="EMBL" id="PNYA01000036">
    <property type="protein sequence ID" value="PMS15056.1"/>
    <property type="molecule type" value="Genomic_DNA"/>
</dbReference>
<evidence type="ECO:0000256" key="5">
    <source>
        <dbReference type="ARBA" id="ARBA00022905"/>
    </source>
</evidence>
<dbReference type="RefSeq" id="WP_102648876.1">
    <property type="nucleotide sequence ID" value="NZ_PNYA01000036.1"/>
</dbReference>
<dbReference type="PANTHER" id="PTHR42663">
    <property type="entry name" value="HYDROLASE C777.06C-RELATED-RELATED"/>
    <property type="match status" value="1"/>
</dbReference>
<reference evidence="8 9" key="1">
    <citation type="submission" date="2018-01" db="EMBL/GenBank/DDBJ databases">
        <title>Whole genome analyses suggest that Burkholderia sensu lato contains two further novel genera in the rhizoxinica-symbiotica group Mycetohabitans gen. nov., and Trinickia gen. nov.: implications for the evolution of diazotrophy and nodulation in the Burkholderiaceae.</title>
        <authorList>
            <person name="Estrada-de los Santos P."/>
            <person name="Palmer M."/>
            <person name="Chavez-Ramirez B."/>
            <person name="Beukes C."/>
            <person name="Steenkamp E.T."/>
            <person name="Hirsch A.M."/>
            <person name="Manyaka P."/>
            <person name="Maluk M."/>
            <person name="Lafos M."/>
            <person name="Crook M."/>
            <person name="Gross E."/>
            <person name="Simon M.F."/>
            <person name="Bueno dos Reis Junior F."/>
            <person name="Poole P.S."/>
            <person name="Venter S.N."/>
            <person name="James E.K."/>
        </authorList>
    </citation>
    <scope>NUCLEOTIDE SEQUENCE [LARGE SCALE GENOMIC DNA]</scope>
    <source>
        <strain evidence="8 9">GIMN1.004</strain>
    </source>
</reference>
<evidence type="ECO:0000313" key="9">
    <source>
        <dbReference type="Proteomes" id="UP000235616"/>
    </source>
</evidence>
<comment type="pathway">
    <text evidence="1 6">Cofactor biosynthesis; pyrroloquinoline quinone biosynthesis.</text>
</comment>
<name>A0A2N7VD26_9BURK</name>
<dbReference type="Proteomes" id="UP000235616">
    <property type="component" value="Unassembled WGS sequence"/>
</dbReference>
<evidence type="ECO:0000256" key="4">
    <source>
        <dbReference type="ARBA" id="ARBA00022448"/>
    </source>
</evidence>
<evidence type="ECO:0000256" key="1">
    <source>
        <dbReference type="ARBA" id="ARBA00004886"/>
    </source>
</evidence>
<dbReference type="CDD" id="cd16274">
    <property type="entry name" value="PQQB-like_MBL-fold"/>
    <property type="match status" value="1"/>
</dbReference>